<organism evidence="1 2">
    <name type="scientific">Engystomops pustulosus</name>
    <name type="common">Tungara frog</name>
    <name type="synonym">Physalaemus pustulosus</name>
    <dbReference type="NCBI Taxonomy" id="76066"/>
    <lineage>
        <taxon>Eukaryota</taxon>
        <taxon>Metazoa</taxon>
        <taxon>Chordata</taxon>
        <taxon>Craniata</taxon>
        <taxon>Vertebrata</taxon>
        <taxon>Euteleostomi</taxon>
        <taxon>Amphibia</taxon>
        <taxon>Batrachia</taxon>
        <taxon>Anura</taxon>
        <taxon>Neobatrachia</taxon>
        <taxon>Hyloidea</taxon>
        <taxon>Leptodactylidae</taxon>
        <taxon>Leiuperinae</taxon>
        <taxon>Engystomops</taxon>
    </lineage>
</organism>
<gene>
    <name evidence="1" type="ORF">GDO81_009631</name>
</gene>
<accession>A0AAV7BTN4</accession>
<reference evidence="1" key="1">
    <citation type="thesis" date="2020" institute="ProQuest LLC" country="789 East Eisenhower Parkway, Ann Arbor, MI, USA">
        <title>Comparative Genomics and Chromosome Evolution.</title>
        <authorList>
            <person name="Mudd A.B."/>
        </authorList>
    </citation>
    <scope>NUCLEOTIDE SEQUENCE</scope>
    <source>
        <strain evidence="1">237g6f4</strain>
        <tissue evidence="1">Blood</tissue>
    </source>
</reference>
<evidence type="ECO:0000313" key="2">
    <source>
        <dbReference type="Proteomes" id="UP000824782"/>
    </source>
</evidence>
<dbReference type="AlphaFoldDB" id="A0AAV7BTN4"/>
<evidence type="ECO:0000313" key="1">
    <source>
        <dbReference type="EMBL" id="KAG8575657.1"/>
    </source>
</evidence>
<sequence>MTGEGGIQICELCSSKSPSAMRAYSAVLVCQQQILQIYSTGEWRGFRGMILIDCDRTNSGSVTKKHYLTCFKESALTPLDLCQSEKMFNIKTMKPHY</sequence>
<name>A0AAV7BTN4_ENGPU</name>
<proteinExistence type="predicted"/>
<comment type="caution">
    <text evidence="1">The sequence shown here is derived from an EMBL/GenBank/DDBJ whole genome shotgun (WGS) entry which is preliminary data.</text>
</comment>
<dbReference type="Proteomes" id="UP000824782">
    <property type="component" value="Unassembled WGS sequence"/>
</dbReference>
<dbReference type="EMBL" id="WNYA01000004">
    <property type="protein sequence ID" value="KAG8575657.1"/>
    <property type="molecule type" value="Genomic_DNA"/>
</dbReference>
<protein>
    <submittedName>
        <fullName evidence="1">Uncharacterized protein</fullName>
    </submittedName>
</protein>
<keyword evidence="2" id="KW-1185">Reference proteome</keyword>